<reference evidence="7 8" key="1">
    <citation type="journal article" date="2015" name="BMC Genomics">
        <title>Comparative genomics and metabolic profiling of the genus Lysobacter.</title>
        <authorList>
            <person name="de Bruijn I."/>
            <person name="Cheng X."/>
            <person name="de Jager V."/>
            <person name="Exposito R.G."/>
            <person name="Watrous J."/>
            <person name="Patel N."/>
            <person name="Postma J."/>
            <person name="Dorrestein P.C."/>
            <person name="Kobayashi D."/>
            <person name="Raaijmakers J.M."/>
        </authorList>
    </citation>
    <scope>NUCLEOTIDE SEQUENCE [LARGE SCALE GENOMIC DNA]</scope>
    <source>
        <strain evidence="7 8">76</strain>
    </source>
</reference>
<organism evidence="7 8">
    <name type="scientific">Lysobacter antibioticus</name>
    <dbReference type="NCBI Taxonomy" id="84531"/>
    <lineage>
        <taxon>Bacteria</taxon>
        <taxon>Pseudomonadati</taxon>
        <taxon>Pseudomonadota</taxon>
        <taxon>Gammaproteobacteria</taxon>
        <taxon>Lysobacterales</taxon>
        <taxon>Lysobacteraceae</taxon>
        <taxon>Lysobacter</taxon>
    </lineage>
</organism>
<evidence type="ECO:0000256" key="2">
    <source>
        <dbReference type="ARBA" id="ARBA00010610"/>
    </source>
</evidence>
<dbReference type="Proteomes" id="UP000060787">
    <property type="component" value="Chromosome"/>
</dbReference>
<dbReference type="GO" id="GO:0005829">
    <property type="term" value="C:cytosol"/>
    <property type="evidence" value="ECO:0007669"/>
    <property type="project" value="TreeGrafter"/>
</dbReference>
<dbReference type="SUPFAM" id="SSF81273">
    <property type="entry name" value="H-NS histone-like proteins"/>
    <property type="match status" value="1"/>
</dbReference>
<dbReference type="InterPro" id="IPR027444">
    <property type="entry name" value="H-NS_C_dom"/>
</dbReference>
<dbReference type="GO" id="GO:0000976">
    <property type="term" value="F:transcription cis-regulatory region binding"/>
    <property type="evidence" value="ECO:0007669"/>
    <property type="project" value="TreeGrafter"/>
</dbReference>
<dbReference type="GO" id="GO:0032993">
    <property type="term" value="C:protein-DNA complex"/>
    <property type="evidence" value="ECO:0007669"/>
    <property type="project" value="TreeGrafter"/>
</dbReference>
<dbReference type="PANTHER" id="PTHR38097">
    <property type="match status" value="1"/>
</dbReference>
<keyword evidence="3" id="KW-0963">Cytoplasm</keyword>
<accession>A0A0S2F6U3</accession>
<evidence type="ECO:0000256" key="1">
    <source>
        <dbReference type="ARBA" id="ARBA00004453"/>
    </source>
</evidence>
<dbReference type="GO" id="GO:0003681">
    <property type="term" value="F:bent DNA binding"/>
    <property type="evidence" value="ECO:0007669"/>
    <property type="project" value="TreeGrafter"/>
</dbReference>
<dbReference type="AlphaFoldDB" id="A0A0S2F6U3"/>
<dbReference type="KEGG" id="lab:LA76x_1103"/>
<proteinExistence type="inferred from homology"/>
<feature type="region of interest" description="Disordered" evidence="5">
    <location>
        <begin position="62"/>
        <end position="104"/>
    </location>
</feature>
<dbReference type="GO" id="GO:0001217">
    <property type="term" value="F:DNA-binding transcription repressor activity"/>
    <property type="evidence" value="ECO:0007669"/>
    <property type="project" value="TreeGrafter"/>
</dbReference>
<keyword evidence="4" id="KW-0238">DNA-binding</keyword>
<evidence type="ECO:0000313" key="7">
    <source>
        <dbReference type="EMBL" id="ALN79262.1"/>
    </source>
</evidence>
<dbReference type="eggNOG" id="COG2916">
    <property type="taxonomic scope" value="Bacteria"/>
</dbReference>
<evidence type="ECO:0000259" key="6">
    <source>
        <dbReference type="SMART" id="SM00528"/>
    </source>
</evidence>
<dbReference type="Pfam" id="PF00816">
    <property type="entry name" value="Histone_HNS"/>
    <property type="match status" value="1"/>
</dbReference>
<dbReference type="GO" id="GO:0009295">
    <property type="term" value="C:nucleoid"/>
    <property type="evidence" value="ECO:0007669"/>
    <property type="project" value="UniProtKB-SubCell"/>
</dbReference>
<dbReference type="Gene3D" id="4.10.430.10">
    <property type="entry name" value="Histone-like protein H-NS, C-terminal domain"/>
    <property type="match status" value="1"/>
</dbReference>
<feature type="compositionally biased region" description="Low complexity" evidence="5">
    <location>
        <begin position="62"/>
        <end position="77"/>
    </location>
</feature>
<dbReference type="PANTHER" id="PTHR38097:SF2">
    <property type="entry name" value="DNA-BINDING PROTEIN STPA"/>
    <property type="match status" value="1"/>
</dbReference>
<feature type="domain" description="DNA-binding protein H-NS-like C-terminal" evidence="6">
    <location>
        <begin position="78"/>
        <end position="126"/>
    </location>
</feature>
<dbReference type="PATRIC" id="fig|84531.8.peg.1128"/>
<evidence type="ECO:0000313" key="8">
    <source>
        <dbReference type="Proteomes" id="UP000060787"/>
    </source>
</evidence>
<keyword evidence="8" id="KW-1185">Reference proteome</keyword>
<dbReference type="SMART" id="SM00528">
    <property type="entry name" value="HNS"/>
    <property type="match status" value="1"/>
</dbReference>
<name>A0A0S2F6U3_LYSAN</name>
<dbReference type="GO" id="GO:0003680">
    <property type="term" value="F:minor groove of adenine-thymine-rich DNA binding"/>
    <property type="evidence" value="ECO:0007669"/>
    <property type="project" value="TreeGrafter"/>
</dbReference>
<evidence type="ECO:0000256" key="5">
    <source>
        <dbReference type="SAM" id="MobiDB-lite"/>
    </source>
</evidence>
<sequence length="127" mass="13830">MSIDLSTLSAKELESLISQAKKRKTTLNKRKPVAAVRKKVAQLLKTEGYTLEELFGGVAPSSRATKATKAAKPAPAARKARKPLGKVAPKYRNPGNTAETWTGRGKQPRWLAAYVAAGRKIDDFLIK</sequence>
<comment type="subcellular location">
    <subcellularLocation>
        <location evidence="1">Cytoplasm</location>
        <location evidence="1">Nucleoid</location>
    </subcellularLocation>
</comment>
<comment type="similarity">
    <text evidence="2">Belongs to the histone-like protein H-NS family.</text>
</comment>
<evidence type="ECO:0000256" key="4">
    <source>
        <dbReference type="ARBA" id="ARBA00023125"/>
    </source>
</evidence>
<evidence type="ECO:0000256" key="3">
    <source>
        <dbReference type="ARBA" id="ARBA00022490"/>
    </source>
</evidence>
<gene>
    <name evidence="7" type="ORF">LA76x_1103</name>
</gene>
<dbReference type="EMBL" id="CP011129">
    <property type="protein sequence ID" value="ALN79262.1"/>
    <property type="molecule type" value="Genomic_DNA"/>
</dbReference>
<dbReference type="RefSeq" id="WP_057916886.1">
    <property type="nucleotide sequence ID" value="NZ_CP011129.1"/>
</dbReference>
<dbReference type="InterPro" id="IPR037150">
    <property type="entry name" value="H-NS_C_dom_sf"/>
</dbReference>
<protein>
    <submittedName>
        <fullName evidence="7">H-NS histone family protein</fullName>
    </submittedName>
</protein>